<dbReference type="InterPro" id="IPR011009">
    <property type="entry name" value="Kinase-like_dom_sf"/>
</dbReference>
<dbReference type="Proteomes" id="UP000644693">
    <property type="component" value="Unassembled WGS sequence"/>
</dbReference>
<keyword evidence="3" id="KW-1185">Reference proteome</keyword>
<dbReference type="PANTHER" id="PTHR11012:SF30">
    <property type="entry name" value="PROTEIN KINASE-LIKE DOMAIN-CONTAINING"/>
    <property type="match status" value="1"/>
</dbReference>
<name>A0A918XH10_9GAMM</name>
<dbReference type="RefSeq" id="WP_189476655.1">
    <property type="nucleotide sequence ID" value="NZ_BMYM01000001.1"/>
</dbReference>
<proteinExistence type="predicted"/>
<dbReference type="AlphaFoldDB" id="A0A918XH10"/>
<dbReference type="PANTHER" id="PTHR11012">
    <property type="entry name" value="PROTEIN KINASE-LIKE DOMAIN-CONTAINING"/>
    <property type="match status" value="1"/>
</dbReference>
<organism evidence="2 3">
    <name type="scientific">Parahalioglobus pacificus</name>
    <dbReference type="NCBI Taxonomy" id="930806"/>
    <lineage>
        <taxon>Bacteria</taxon>
        <taxon>Pseudomonadati</taxon>
        <taxon>Pseudomonadota</taxon>
        <taxon>Gammaproteobacteria</taxon>
        <taxon>Cellvibrionales</taxon>
        <taxon>Halieaceae</taxon>
        <taxon>Parahalioglobus</taxon>
    </lineage>
</organism>
<sequence length="342" mass="37802">MADFPGGPKHITAEWLSQVLGVRVDTVAVAGSHEGTTGRAQLLLTGTGVPESIFVKYPPRDEMQRAFVTSAGMGKREVLFYGQLADEVPVRVPGVFFADSDDAGEHYLMLIEDLATSGCTFNNAATHHGTYEETMLAEFAALHARYWRSERFDTDLAWLEPPRQHPIAVTLVQQALSQHGADLPPVFTELAELYLAHTDAIHALWNRGDHTLVHGDVHDGNLFMDGERPGFLDWALVARAPAMRDVGYFLMANLAPPEIQERLPSLLTHYRQSLLALGVHAPAYEELLEQLRWHALYLWVGTAVTFAMGDAWQAGDYVRATLDRLHQNLAMENVGAAVKAAL</sequence>
<feature type="domain" description="Aminoglycoside phosphotransferase" evidence="1">
    <location>
        <begin position="76"/>
        <end position="255"/>
    </location>
</feature>
<evidence type="ECO:0000313" key="3">
    <source>
        <dbReference type="Proteomes" id="UP000644693"/>
    </source>
</evidence>
<dbReference type="Pfam" id="PF01636">
    <property type="entry name" value="APH"/>
    <property type="match status" value="1"/>
</dbReference>
<evidence type="ECO:0000259" key="1">
    <source>
        <dbReference type="Pfam" id="PF01636"/>
    </source>
</evidence>
<dbReference type="EMBL" id="BMYM01000001">
    <property type="protein sequence ID" value="GHD31316.1"/>
    <property type="molecule type" value="Genomic_DNA"/>
</dbReference>
<protein>
    <recommendedName>
        <fullName evidence="1">Aminoglycoside phosphotransferase domain-containing protein</fullName>
    </recommendedName>
</protein>
<reference evidence="2" key="2">
    <citation type="submission" date="2020-09" db="EMBL/GenBank/DDBJ databases">
        <authorList>
            <person name="Sun Q."/>
            <person name="Kim S."/>
        </authorList>
    </citation>
    <scope>NUCLEOTIDE SEQUENCE</scope>
    <source>
        <strain evidence="2">KCTC 23430</strain>
    </source>
</reference>
<evidence type="ECO:0000313" key="2">
    <source>
        <dbReference type="EMBL" id="GHD31316.1"/>
    </source>
</evidence>
<dbReference type="Gene3D" id="3.90.1200.10">
    <property type="match status" value="1"/>
</dbReference>
<accession>A0A918XH10</accession>
<comment type="caution">
    <text evidence="2">The sequence shown here is derived from an EMBL/GenBank/DDBJ whole genome shotgun (WGS) entry which is preliminary data.</text>
</comment>
<dbReference type="InterPro" id="IPR002575">
    <property type="entry name" value="Aminoglycoside_PTrfase"/>
</dbReference>
<dbReference type="SUPFAM" id="SSF56112">
    <property type="entry name" value="Protein kinase-like (PK-like)"/>
    <property type="match status" value="1"/>
</dbReference>
<reference evidence="2" key="1">
    <citation type="journal article" date="2014" name="Int. J. Syst. Evol. Microbiol.">
        <title>Complete genome sequence of Corynebacterium casei LMG S-19264T (=DSM 44701T), isolated from a smear-ripened cheese.</title>
        <authorList>
            <consortium name="US DOE Joint Genome Institute (JGI-PGF)"/>
            <person name="Walter F."/>
            <person name="Albersmeier A."/>
            <person name="Kalinowski J."/>
            <person name="Ruckert C."/>
        </authorList>
    </citation>
    <scope>NUCLEOTIDE SEQUENCE</scope>
    <source>
        <strain evidence="2">KCTC 23430</strain>
    </source>
</reference>
<gene>
    <name evidence="2" type="ORF">GCM10007053_14230</name>
</gene>